<evidence type="ECO:0000259" key="5">
    <source>
        <dbReference type="Pfam" id="PF02225"/>
    </source>
</evidence>
<feature type="domain" description="PA" evidence="5">
    <location>
        <begin position="114"/>
        <end position="200"/>
    </location>
</feature>
<dbReference type="Proteomes" id="UP001172457">
    <property type="component" value="Chromosome 3"/>
</dbReference>
<dbReference type="Pfam" id="PF02225">
    <property type="entry name" value="PA"/>
    <property type="match status" value="1"/>
</dbReference>
<dbReference type="GO" id="GO:0004252">
    <property type="term" value="F:serine-type endopeptidase activity"/>
    <property type="evidence" value="ECO:0007669"/>
    <property type="project" value="InterPro"/>
</dbReference>
<comment type="caution">
    <text evidence="6">The sequence shown here is derived from an EMBL/GenBank/DDBJ whole genome shotgun (WGS) entry which is preliminary data.</text>
</comment>
<organism evidence="6 7">
    <name type="scientific">Centaurea solstitialis</name>
    <name type="common">yellow star-thistle</name>
    <dbReference type="NCBI Taxonomy" id="347529"/>
    <lineage>
        <taxon>Eukaryota</taxon>
        <taxon>Viridiplantae</taxon>
        <taxon>Streptophyta</taxon>
        <taxon>Embryophyta</taxon>
        <taxon>Tracheophyta</taxon>
        <taxon>Spermatophyta</taxon>
        <taxon>Magnoliopsida</taxon>
        <taxon>eudicotyledons</taxon>
        <taxon>Gunneridae</taxon>
        <taxon>Pentapetalae</taxon>
        <taxon>asterids</taxon>
        <taxon>campanulids</taxon>
        <taxon>Asterales</taxon>
        <taxon>Asteraceae</taxon>
        <taxon>Carduoideae</taxon>
        <taxon>Cardueae</taxon>
        <taxon>Centaureinae</taxon>
        <taxon>Centaurea</taxon>
    </lineage>
</organism>
<evidence type="ECO:0000256" key="3">
    <source>
        <dbReference type="PROSITE-ProRule" id="PRU01240"/>
    </source>
</evidence>
<dbReference type="CDD" id="cd02120">
    <property type="entry name" value="PA_subtilisin_like"/>
    <property type="match status" value="1"/>
</dbReference>
<evidence type="ECO:0000313" key="6">
    <source>
        <dbReference type="EMBL" id="KAJ9557847.1"/>
    </source>
</evidence>
<dbReference type="PANTHER" id="PTHR10795">
    <property type="entry name" value="PROPROTEIN CONVERTASE SUBTILISIN/KEXIN"/>
    <property type="match status" value="1"/>
</dbReference>
<dbReference type="InterPro" id="IPR000209">
    <property type="entry name" value="Peptidase_S8/S53_dom"/>
</dbReference>
<dbReference type="InterPro" id="IPR003137">
    <property type="entry name" value="PA_domain"/>
</dbReference>
<dbReference type="EMBL" id="JARYMX010000003">
    <property type="protein sequence ID" value="KAJ9557847.1"/>
    <property type="molecule type" value="Genomic_DNA"/>
</dbReference>
<protein>
    <submittedName>
        <fullName evidence="6">Uncharacterized protein</fullName>
    </submittedName>
</protein>
<gene>
    <name evidence="6" type="ORF">OSB04_012461</name>
</gene>
<keyword evidence="2" id="KW-0732">Signal</keyword>
<dbReference type="SUPFAM" id="SSF52743">
    <property type="entry name" value="Subtilisin-like"/>
    <property type="match status" value="1"/>
</dbReference>
<dbReference type="GO" id="GO:0006508">
    <property type="term" value="P:proteolysis"/>
    <property type="evidence" value="ECO:0007669"/>
    <property type="project" value="InterPro"/>
</dbReference>
<dbReference type="InterPro" id="IPR045051">
    <property type="entry name" value="SBT"/>
</dbReference>
<name>A0AA38TUG9_9ASTR</name>
<evidence type="ECO:0000256" key="2">
    <source>
        <dbReference type="ARBA" id="ARBA00022729"/>
    </source>
</evidence>
<evidence type="ECO:0000313" key="7">
    <source>
        <dbReference type="Proteomes" id="UP001172457"/>
    </source>
</evidence>
<feature type="domain" description="Peptidase S8/S53" evidence="4">
    <location>
        <begin position="29"/>
        <end position="244"/>
    </location>
</feature>
<dbReference type="Gene3D" id="3.40.50.200">
    <property type="entry name" value="Peptidase S8/S53 domain"/>
    <property type="match status" value="1"/>
</dbReference>
<comment type="caution">
    <text evidence="3">Lacks conserved residue(s) required for the propagation of feature annotation.</text>
</comment>
<sequence>MAVHDRVATYKENRLLRIRHPRRNGQRDSNGVDVLSMSLGGGSAAYYRDTIAIGAFKAMEKGVFVSCSPGNSGPAKSSLANVAPWIMTVGAGTLDRDFPVYAGLGNGKRLTGGFVVYKGGSSSSNSGNLCLAGSLEPELVHGKGVFCDWGVNPRVEKGHVPTPGGIGMILGNTAESGEELVADNHLLPAVAIGKKFGDEIRKYLKTDPKPTAMLSFGGTVLGVKPSPVVAAFSSRGPNMVTPHILKPNVIT</sequence>
<dbReference type="Gene3D" id="3.50.30.30">
    <property type="match status" value="1"/>
</dbReference>
<dbReference type="PROSITE" id="PS51892">
    <property type="entry name" value="SUBTILASE"/>
    <property type="match status" value="1"/>
</dbReference>
<accession>A0AA38TUG9</accession>
<evidence type="ECO:0000259" key="4">
    <source>
        <dbReference type="Pfam" id="PF00082"/>
    </source>
</evidence>
<keyword evidence="7" id="KW-1185">Reference proteome</keyword>
<comment type="similarity">
    <text evidence="1 3">Belongs to the peptidase S8 family.</text>
</comment>
<dbReference type="AlphaFoldDB" id="A0AA38TUG9"/>
<proteinExistence type="inferred from homology"/>
<evidence type="ECO:0000256" key="1">
    <source>
        <dbReference type="ARBA" id="ARBA00011073"/>
    </source>
</evidence>
<dbReference type="Pfam" id="PF00082">
    <property type="entry name" value="Peptidase_S8"/>
    <property type="match status" value="1"/>
</dbReference>
<dbReference type="InterPro" id="IPR036852">
    <property type="entry name" value="Peptidase_S8/S53_dom_sf"/>
</dbReference>
<reference evidence="6" key="1">
    <citation type="submission" date="2023-03" db="EMBL/GenBank/DDBJ databases">
        <title>Chromosome-scale reference genome and RAD-based genetic map of yellow starthistle (Centaurea solstitialis) reveal putative structural variation and QTLs associated with invader traits.</title>
        <authorList>
            <person name="Reatini B."/>
            <person name="Cang F.A."/>
            <person name="Jiang Q."/>
            <person name="Mckibben M.T.W."/>
            <person name="Barker M.S."/>
            <person name="Rieseberg L.H."/>
            <person name="Dlugosch K.M."/>
        </authorList>
    </citation>
    <scope>NUCLEOTIDE SEQUENCE</scope>
    <source>
        <strain evidence="6">CAN-66</strain>
        <tissue evidence="6">Leaf</tissue>
    </source>
</reference>